<feature type="region of interest" description="Disordered" evidence="2">
    <location>
        <begin position="78"/>
        <end position="123"/>
    </location>
</feature>
<reference evidence="3 4" key="1">
    <citation type="journal article" date="2024" name="BMC Genomics">
        <title>Genome assembly of redclaw crayfish (Cherax quadricarinatus) provides insights into its immune adaptation and hypoxia tolerance.</title>
        <authorList>
            <person name="Liu Z."/>
            <person name="Zheng J."/>
            <person name="Li H."/>
            <person name="Fang K."/>
            <person name="Wang S."/>
            <person name="He J."/>
            <person name="Zhou D."/>
            <person name="Weng S."/>
            <person name="Chi M."/>
            <person name="Gu Z."/>
            <person name="He J."/>
            <person name="Li F."/>
            <person name="Wang M."/>
        </authorList>
    </citation>
    <scope>NUCLEOTIDE SEQUENCE [LARGE SCALE GENOMIC DNA]</scope>
    <source>
        <strain evidence="3">ZL_2023a</strain>
    </source>
</reference>
<feature type="coiled-coil region" evidence="1">
    <location>
        <begin position="306"/>
        <end position="333"/>
    </location>
</feature>
<proteinExistence type="predicted"/>
<feature type="region of interest" description="Disordered" evidence="2">
    <location>
        <begin position="138"/>
        <end position="160"/>
    </location>
</feature>
<dbReference type="Proteomes" id="UP001445076">
    <property type="component" value="Unassembled WGS sequence"/>
</dbReference>
<feature type="non-terminal residue" evidence="3">
    <location>
        <position position="1"/>
    </location>
</feature>
<dbReference type="EMBL" id="JARKIK010000005">
    <property type="protein sequence ID" value="KAK8751559.1"/>
    <property type="molecule type" value="Genomic_DNA"/>
</dbReference>
<gene>
    <name evidence="3" type="ORF">OTU49_009113</name>
</gene>
<evidence type="ECO:0000256" key="1">
    <source>
        <dbReference type="SAM" id="Coils"/>
    </source>
</evidence>
<name>A0AAW0YN79_CHEQU</name>
<evidence type="ECO:0000313" key="4">
    <source>
        <dbReference type="Proteomes" id="UP001445076"/>
    </source>
</evidence>
<feature type="compositionally biased region" description="Low complexity" evidence="2">
    <location>
        <begin position="83"/>
        <end position="98"/>
    </location>
</feature>
<sequence>VVGLQDSVNVSQQSLAPVSPSSQHSVYMSPQTPQHLPSRGEPPPWPSKALSDDGTIETTPFIKLKVPAKSWGHFNQSSTIKESSQYSGGSSLSDGGSSTKRLRLQHAMQKQQQQQQQQHEQKPSQLLIDDLAPPVSPCSDVSVTSHVSHGSIQQESNVHYSSKSVNKERYYRKIEFPPEVSRSLSSRLSGSCEEEKKEDHFLHMMVMSPSGSASSHTSGGGYGVEQQYLGCSNGAPQYVAGADTAAATAAVCSTAAQVVQIAAVPFSPVIPLNPVVTNLSVQLPPVPTTEGLRQSLVLSPDQKQLQDQLRRKHAELKQQILRQQEELRQVNDQLIMAQYGSLSVQQVYKGGLQYTTTSSTGGFQSSIAVGSSVGGVLGVGTSSIPVSAALHPATGTVTLATGTLAGASSSIVQPVAITSPPSLQSPTITVSTLNPAQVSIQGVNTQGVAVPYQLSHQQAQMLFAQAGGAGQAHIQSQQHQANK</sequence>
<feature type="compositionally biased region" description="Polar residues" evidence="2">
    <location>
        <begin position="1"/>
        <end position="35"/>
    </location>
</feature>
<accession>A0AAW0YN79</accession>
<dbReference type="AlphaFoldDB" id="A0AAW0YN79"/>
<feature type="compositionally biased region" description="Low complexity" evidence="2">
    <location>
        <begin position="105"/>
        <end position="118"/>
    </location>
</feature>
<feature type="compositionally biased region" description="Polar residues" evidence="2">
    <location>
        <begin position="139"/>
        <end position="160"/>
    </location>
</feature>
<evidence type="ECO:0000313" key="3">
    <source>
        <dbReference type="EMBL" id="KAK8751559.1"/>
    </source>
</evidence>
<feature type="region of interest" description="Disordered" evidence="2">
    <location>
        <begin position="1"/>
        <end position="56"/>
    </location>
</feature>
<keyword evidence="1" id="KW-0175">Coiled coil</keyword>
<protein>
    <submittedName>
        <fullName evidence="3">Uncharacterized protein</fullName>
    </submittedName>
</protein>
<organism evidence="3 4">
    <name type="scientific">Cherax quadricarinatus</name>
    <name type="common">Australian red claw crayfish</name>
    <dbReference type="NCBI Taxonomy" id="27406"/>
    <lineage>
        <taxon>Eukaryota</taxon>
        <taxon>Metazoa</taxon>
        <taxon>Ecdysozoa</taxon>
        <taxon>Arthropoda</taxon>
        <taxon>Crustacea</taxon>
        <taxon>Multicrustacea</taxon>
        <taxon>Malacostraca</taxon>
        <taxon>Eumalacostraca</taxon>
        <taxon>Eucarida</taxon>
        <taxon>Decapoda</taxon>
        <taxon>Pleocyemata</taxon>
        <taxon>Astacidea</taxon>
        <taxon>Parastacoidea</taxon>
        <taxon>Parastacidae</taxon>
        <taxon>Cherax</taxon>
    </lineage>
</organism>
<keyword evidence="4" id="KW-1185">Reference proteome</keyword>
<evidence type="ECO:0000256" key="2">
    <source>
        <dbReference type="SAM" id="MobiDB-lite"/>
    </source>
</evidence>
<comment type="caution">
    <text evidence="3">The sequence shown here is derived from an EMBL/GenBank/DDBJ whole genome shotgun (WGS) entry which is preliminary data.</text>
</comment>